<evidence type="ECO:0000259" key="3">
    <source>
        <dbReference type="Pfam" id="PF22946"/>
    </source>
</evidence>
<dbReference type="PANTHER" id="PTHR14919">
    <property type="entry name" value="KPL2-RELATED"/>
    <property type="match status" value="1"/>
</dbReference>
<feature type="compositionally biased region" description="Low complexity" evidence="2">
    <location>
        <begin position="692"/>
        <end position="707"/>
    </location>
</feature>
<feature type="compositionally biased region" description="Low complexity" evidence="2">
    <location>
        <begin position="258"/>
        <end position="269"/>
    </location>
</feature>
<feature type="domain" description="SPEF2 C-terminal" evidence="4">
    <location>
        <begin position="1262"/>
        <end position="1447"/>
    </location>
</feature>
<evidence type="ECO:0000256" key="1">
    <source>
        <dbReference type="SAM" id="Coils"/>
    </source>
</evidence>
<feature type="coiled-coil region" evidence="1">
    <location>
        <begin position="136"/>
        <end position="170"/>
    </location>
</feature>
<dbReference type="InterPro" id="IPR052634">
    <property type="entry name" value="Sperm_flagellar-bone_growth"/>
</dbReference>
<reference evidence="5" key="1">
    <citation type="submission" date="2023-03" db="EMBL/GenBank/DDBJ databases">
        <authorList>
            <person name="Steffen K."/>
            <person name="Cardenas P."/>
        </authorList>
    </citation>
    <scope>NUCLEOTIDE SEQUENCE</scope>
</reference>
<evidence type="ECO:0000313" key="5">
    <source>
        <dbReference type="EMBL" id="CAI8022613.1"/>
    </source>
</evidence>
<feature type="compositionally biased region" description="Polar residues" evidence="2">
    <location>
        <begin position="1116"/>
        <end position="1131"/>
    </location>
</feature>
<gene>
    <name evidence="5" type="ORF">GBAR_LOCUS13263</name>
</gene>
<feature type="region of interest" description="Disordered" evidence="2">
    <location>
        <begin position="1059"/>
        <end position="1137"/>
    </location>
</feature>
<feature type="region of interest" description="Disordered" evidence="2">
    <location>
        <begin position="421"/>
        <end position="496"/>
    </location>
</feature>
<keyword evidence="5" id="KW-0282">Flagellum</keyword>
<keyword evidence="6" id="KW-1185">Reference proteome</keyword>
<dbReference type="Pfam" id="PF22946">
    <property type="entry name" value="SPEF2_D5"/>
    <property type="match status" value="1"/>
</dbReference>
<feature type="domain" description="CPC1/SPEF2" evidence="3">
    <location>
        <begin position="110"/>
        <end position="243"/>
    </location>
</feature>
<evidence type="ECO:0000256" key="2">
    <source>
        <dbReference type="SAM" id="MobiDB-lite"/>
    </source>
</evidence>
<evidence type="ECO:0000259" key="4">
    <source>
        <dbReference type="Pfam" id="PF24082"/>
    </source>
</evidence>
<dbReference type="InterPro" id="IPR056199">
    <property type="entry name" value="SPEF2_C"/>
</dbReference>
<dbReference type="Proteomes" id="UP001174909">
    <property type="component" value="Unassembled WGS sequence"/>
</dbReference>
<dbReference type="EMBL" id="CASHTH010001968">
    <property type="protein sequence ID" value="CAI8022613.1"/>
    <property type="molecule type" value="Genomic_DNA"/>
</dbReference>
<dbReference type="Pfam" id="PF24082">
    <property type="entry name" value="SPEF2_C"/>
    <property type="match status" value="1"/>
</dbReference>
<feature type="region of interest" description="Disordered" evidence="2">
    <location>
        <begin position="942"/>
        <end position="1006"/>
    </location>
</feature>
<dbReference type="InterPro" id="IPR027417">
    <property type="entry name" value="P-loop_NTPase"/>
</dbReference>
<evidence type="ECO:0000313" key="6">
    <source>
        <dbReference type="Proteomes" id="UP001174909"/>
    </source>
</evidence>
<keyword evidence="5" id="KW-0969">Cilium</keyword>
<comment type="caution">
    <text evidence="5">The sequence shown here is derived from an EMBL/GenBank/DDBJ whole genome shotgun (WGS) entry which is preliminary data.</text>
</comment>
<name>A0AA35WIE4_GEOBA</name>
<proteinExistence type="predicted"/>
<dbReference type="PANTHER" id="PTHR14919:SF0">
    <property type="entry name" value="SPERM FLAGELLAR PROTEIN 2"/>
    <property type="match status" value="1"/>
</dbReference>
<accession>A0AA35WIE4</accession>
<dbReference type="Gene3D" id="3.40.50.300">
    <property type="entry name" value="P-loop containing nucleotide triphosphate hydrolases"/>
    <property type="match status" value="1"/>
</dbReference>
<feature type="region of interest" description="Disordered" evidence="2">
    <location>
        <begin position="314"/>
        <end position="357"/>
    </location>
</feature>
<protein>
    <submittedName>
        <fullName evidence="5">Sperm flagellar protein 2</fullName>
    </submittedName>
</protein>
<keyword evidence="1" id="KW-0175">Coiled coil</keyword>
<feature type="region of interest" description="Disordered" evidence="2">
    <location>
        <begin position="692"/>
        <end position="741"/>
    </location>
</feature>
<feature type="compositionally biased region" description="Acidic residues" evidence="2">
    <location>
        <begin position="471"/>
        <end position="483"/>
    </location>
</feature>
<keyword evidence="5" id="KW-0966">Cell projection</keyword>
<sequence length="1551" mass="173314">MTMEGRRSRRANAEAEETRVNISNFEARLRTLPASGMATSPLQQTADLTQGNTGQGSTGDYMSQIKRRTLVIQAGKEEREKRRRHVLVQQMMALQEQEEERRKQQLVERLMRQCQQESRIATQLMHIRRQKDTIRNNRIFRQKQFEEQRMREFQEELNRNEALAKQGEKERKALELHHLKLYQQHKSQQAELNYQKNYQLAASIVDQILDLSTKMAEYRDLTENMVPAKVVRDWKTLLIAGQPLYPEQQEEEEDGERSNSSRASRSTCSVPPSDLVRESLLDETDFWQYRVRRPLHTLYEVFLSNCMAVERGGGLGAGGRREDSSGSARGPLSHPHPRGLQSPRHGGPTPAPSLSSPLPQVLLRASILGKPFSGKTTVLNQLSRQLGIVVLCPSQLVERAVQQYLTEKASLEAQLMTSLDEETPVISGRDDQLEGEGSGLSEEDINSGDIDGGSPVVGGGNEKLEYQQTVVEEEKEEREEGEEKEGTPEQTGSQELPPYFSELSVMGSLGCRAFLSLSRGDQISDLVTVDIIVESLRDLPEQSSWILDNYPTTLEQAKMLSCSLTGECAAKSRFSRDFVLLPEHQMKNMQQGLDLVVHLKSTSETVLQRAARHSSEQGTKLSQIQHRLLSFEAGWPRLKRRLQKFRILTTVNTCQDIESVVIAVHDKVKDIINKSKQHEALLRLGVTRSSMQLSSGSTTSLPTLKKLQVSPQSPSKHHPLEKKATKSKRTRRPSSAGAPPLLHVIQQADKMVAVREDETVSPGESGWEYCSLPIASEMAECLAGKWGEIERVLHISTKVCLQTPAPREGDHLQILPQEKVSQLSSSNSSQCVFWWFRGEFVEYLKRPDTKQELDLCDRLWDVCDKRKEEWETERERIWNEKWLEDHLGLITNTYLSLMQAEVVKFQETVHLLQDYYCSMAESVPAQLPSPARLALVELVATEPQNPPSSSTEFTPEPQRSSKSSFKKSGKVPLVPRQPPPPTTSDDKTGGGGGGKKKDKGSTEDSVPIPLLEEIAGLELDQQLVVHTYNTALTTLTSLVYPQVKALDSSIEVTRTLLQPAAPPAGQGTVSGGQTEDDKKTGGRGGKGGKDKGGKATPAKKGKQTPAKKGAADPPQSVETPGKSTYTTNIPSLSPEEREKKEKLIKAWKEHKAALQHQEYSVKQRLKLIKSKAVEVVGYLKSVAGKMYEDMGEWLGRSYVEEVDCVTQLTNILRQAVEEEDPLSQEITIPGKSFFIDGSVLVYEEAPSPTPPVPPETPPTGVFSVAQLSKLESQLSSVAPDGVMLAQSFAHTLHGFTENTCGDFLVPDTWCGLSKTQVQKVCDELFGKEADYVDWRHFLVCAAQPWPLPLTHQLLETSKRLWDSANGEKMISRQQFMAVQTWMDENETEEGGRRGINRNEKLKPFFFKLFSEKDRKVDNTKMLLYLSVDSSAELGLAKALSAVTGEHISLNQHDVQELRSVRISLDNFHRVLTQGHPKRAGPDSDSAHISKAREAVGEVFDRVGHGEAVEEVDMKKLLMDPVAVEWLDSLTCYTLPDLQAVLRARSAGKTAD</sequence>
<feature type="compositionally biased region" description="Basic residues" evidence="2">
    <location>
        <begin position="715"/>
        <end position="732"/>
    </location>
</feature>
<organism evidence="5 6">
    <name type="scientific">Geodia barretti</name>
    <name type="common">Barrett's horny sponge</name>
    <dbReference type="NCBI Taxonomy" id="519541"/>
    <lineage>
        <taxon>Eukaryota</taxon>
        <taxon>Metazoa</taxon>
        <taxon>Porifera</taxon>
        <taxon>Demospongiae</taxon>
        <taxon>Heteroscleromorpha</taxon>
        <taxon>Tetractinellida</taxon>
        <taxon>Astrophorina</taxon>
        <taxon>Geodiidae</taxon>
        <taxon>Geodia</taxon>
    </lineage>
</organism>
<dbReference type="InterPro" id="IPR054517">
    <property type="entry name" value="SPEF2_D5"/>
</dbReference>
<feature type="region of interest" description="Disordered" evidence="2">
    <location>
        <begin position="243"/>
        <end position="272"/>
    </location>
</feature>
<dbReference type="SUPFAM" id="SSF52540">
    <property type="entry name" value="P-loop containing nucleoside triphosphate hydrolases"/>
    <property type="match status" value="1"/>
</dbReference>
<feature type="compositionally biased region" description="Low complexity" evidence="2">
    <location>
        <begin position="947"/>
        <end position="963"/>
    </location>
</feature>